<dbReference type="Proteomes" id="UP000248856">
    <property type="component" value="Unassembled WGS sequence"/>
</dbReference>
<reference evidence="1 2" key="1">
    <citation type="submission" date="2018-06" db="EMBL/GenBank/DDBJ databases">
        <title>Genomic Encyclopedia of Archaeal and Bacterial Type Strains, Phase II (KMG-II): from individual species to whole genera.</title>
        <authorList>
            <person name="Goeker M."/>
        </authorList>
    </citation>
    <scope>NUCLEOTIDE SEQUENCE [LARGE SCALE GENOMIC DNA]</scope>
    <source>
        <strain evidence="1 2">CFPB 3232</strain>
    </source>
</reference>
<protein>
    <submittedName>
        <fullName evidence="1">Uncharacterized protein</fullName>
    </submittedName>
</protein>
<accession>A0A328ZJI8</accession>
<dbReference type="Pfam" id="PF23840">
    <property type="entry name" value="Phage_tail_terminator"/>
    <property type="match status" value="1"/>
</dbReference>
<organism evidence="1 2">
    <name type="scientific">Paracidovorax anthurii</name>
    <dbReference type="NCBI Taxonomy" id="78229"/>
    <lineage>
        <taxon>Bacteria</taxon>
        <taxon>Pseudomonadati</taxon>
        <taxon>Pseudomonadota</taxon>
        <taxon>Betaproteobacteria</taxon>
        <taxon>Burkholderiales</taxon>
        <taxon>Comamonadaceae</taxon>
        <taxon>Paracidovorax</taxon>
    </lineage>
</organism>
<name>A0A328ZJI8_9BURK</name>
<comment type="caution">
    <text evidence="1">The sequence shown here is derived from an EMBL/GenBank/DDBJ whole genome shotgun (WGS) entry which is preliminary data.</text>
</comment>
<dbReference type="RefSeq" id="WP_111875432.1">
    <property type="nucleotide sequence ID" value="NZ_CBCSGC010000002.1"/>
</dbReference>
<evidence type="ECO:0000313" key="1">
    <source>
        <dbReference type="EMBL" id="RAR86059.1"/>
    </source>
</evidence>
<dbReference type="AlphaFoldDB" id="A0A328ZJI8"/>
<keyword evidence="2" id="KW-1185">Reference proteome</keyword>
<evidence type="ECO:0000313" key="2">
    <source>
        <dbReference type="Proteomes" id="UP000248856"/>
    </source>
</evidence>
<proteinExistence type="predicted"/>
<dbReference type="OrthoDB" id="8812168at2"/>
<dbReference type="EMBL" id="QLTA01000002">
    <property type="protein sequence ID" value="RAR86059.1"/>
    <property type="molecule type" value="Genomic_DNA"/>
</dbReference>
<dbReference type="InterPro" id="IPR056912">
    <property type="entry name" value="Phage_JBD30_tail_term-like"/>
</dbReference>
<sequence>MSSPAPHPNNFLAPEQHIVAELKEALAGLDPAVHVLTAKDLAAIKEEHQPTPAVHVVWNGFKVLEARADGAAARLDHTWLIVTAVKNVRTLKTGQAVRDEAGELAARAGAALMGFRPPNVAGPMRLAPAPGSGISPAGFMYLPLAFLVETVFQR</sequence>
<gene>
    <name evidence="1" type="ORF">AX018_100220</name>
</gene>